<reference evidence="8" key="1">
    <citation type="submission" date="2017-01" db="EMBL/GenBank/DDBJ databases">
        <title>Comparative genomics of anhydrobiosis in the tardigrade Hypsibius dujardini.</title>
        <authorList>
            <person name="Yoshida Y."/>
            <person name="Koutsovoulos G."/>
            <person name="Laetsch D."/>
            <person name="Stevens L."/>
            <person name="Kumar S."/>
            <person name="Horikawa D."/>
            <person name="Ishino K."/>
            <person name="Komine S."/>
            <person name="Tomita M."/>
            <person name="Blaxter M."/>
            <person name="Arakawa K."/>
        </authorList>
    </citation>
    <scope>NUCLEOTIDE SEQUENCE [LARGE SCALE GENOMIC DNA]</scope>
    <source>
        <strain evidence="8">Z151</strain>
    </source>
</reference>
<feature type="compositionally biased region" description="Basic and acidic residues" evidence="5">
    <location>
        <begin position="95"/>
        <end position="106"/>
    </location>
</feature>
<dbReference type="Gene3D" id="2.30.30.40">
    <property type="entry name" value="SH3 Domains"/>
    <property type="match status" value="1"/>
</dbReference>
<feature type="compositionally biased region" description="Basic and acidic residues" evidence="5">
    <location>
        <begin position="344"/>
        <end position="361"/>
    </location>
</feature>
<feature type="compositionally biased region" description="Basic and acidic residues" evidence="5">
    <location>
        <begin position="270"/>
        <end position="298"/>
    </location>
</feature>
<keyword evidence="1 4" id="KW-0728">SH3 domain</keyword>
<accession>A0A1W0WEL9</accession>
<keyword evidence="3" id="KW-0677">Repeat</keyword>
<feature type="domain" description="SH3" evidence="6">
    <location>
        <begin position="542"/>
        <end position="600"/>
    </location>
</feature>
<sequence length="600" mass="66725">MWKSQLGTASQLQAKTDDDWDTDPDYVNNVSEKDQRWGAKHIAGSGHQASVDLKKLREEVRSDDTSIKKKLADDQNTGYGYGGKYGVETDRMDKSAKGADYHEPKAQHTSQIDNKQGFGGKYGKDERVDKSAVGWDYKADVQKHQSQKDYKTGFGGDFGVQTDRQDKSAVGWDYKAAKEQHDSQKDYKTGFGGQFGVQTTAQDQSALGWDHQEKKAVHSSQKDYASGFGGKHGVQEQTDKSAVGWDYKASKESHASQKDYKTGFGGEFGVQKDRQDASAVGWDHHTKAEAHESQKDYKTGFGGQFGVQQDRQDQSAVGFDYKSPTEAHESQKDYKTGFGGKFGVQKDRQDKSALGWDDDRTTAAVPSEKPKIENGAAKASSLRAKFESMAVDEAQEARKRTDAERIRRKALEEQEKAADKATEAERQKKLAEQEEERERLGGGAAAADPEHEEEEEIKPRPKQAFRYDAPAATAPPVRPPVRSPSVEEVAAGRAATPTTDLDDVPRIRDLKKEVEDHSRHYQNNLPPDSPEALYEELPVEGGRGATAVALFDYQAGDEDELSFEPDDVIENVEMVDEGWWRGELHGKNGLFPANYVELRK</sequence>
<comment type="caution">
    <text evidence="7">The sequence shown here is derived from an EMBL/GenBank/DDBJ whole genome shotgun (WGS) entry which is preliminary data.</text>
</comment>
<keyword evidence="2" id="KW-0597">Phosphoprotein</keyword>
<dbReference type="AlphaFoldDB" id="A0A1W0WEL9"/>
<dbReference type="Pfam" id="PF02218">
    <property type="entry name" value="HS1_rep"/>
    <property type="match status" value="8"/>
</dbReference>
<dbReference type="GO" id="GO:0030833">
    <property type="term" value="P:regulation of actin filament polymerization"/>
    <property type="evidence" value="ECO:0007669"/>
    <property type="project" value="TreeGrafter"/>
</dbReference>
<evidence type="ECO:0000256" key="2">
    <source>
        <dbReference type="ARBA" id="ARBA00022553"/>
    </source>
</evidence>
<evidence type="ECO:0000256" key="3">
    <source>
        <dbReference type="ARBA" id="ARBA00022737"/>
    </source>
</evidence>
<dbReference type="FunFam" id="2.30.30.40:FF:000046">
    <property type="entry name" value="Drebrin-like protein isoform B"/>
    <property type="match status" value="1"/>
</dbReference>
<dbReference type="PROSITE" id="PS50002">
    <property type="entry name" value="SH3"/>
    <property type="match status" value="1"/>
</dbReference>
<dbReference type="GO" id="GO:0051015">
    <property type="term" value="F:actin filament binding"/>
    <property type="evidence" value="ECO:0007669"/>
    <property type="project" value="TreeGrafter"/>
</dbReference>
<dbReference type="Proteomes" id="UP000192578">
    <property type="component" value="Unassembled WGS sequence"/>
</dbReference>
<dbReference type="GO" id="GO:0030864">
    <property type="term" value="C:cortical actin cytoskeleton"/>
    <property type="evidence" value="ECO:0007669"/>
    <property type="project" value="TreeGrafter"/>
</dbReference>
<feature type="region of interest" description="Disordered" evidence="5">
    <location>
        <begin position="95"/>
        <end position="125"/>
    </location>
</feature>
<evidence type="ECO:0000259" key="6">
    <source>
        <dbReference type="PROSITE" id="PS50002"/>
    </source>
</evidence>
<dbReference type="InterPro" id="IPR036028">
    <property type="entry name" value="SH3-like_dom_sf"/>
</dbReference>
<dbReference type="SUPFAM" id="SSF50044">
    <property type="entry name" value="SH3-domain"/>
    <property type="match status" value="1"/>
</dbReference>
<dbReference type="PRINTS" id="PR00452">
    <property type="entry name" value="SH3DOMAIN"/>
</dbReference>
<feature type="compositionally biased region" description="Polar residues" evidence="5">
    <location>
        <begin position="1"/>
        <end position="14"/>
    </location>
</feature>
<dbReference type="GO" id="GO:0016477">
    <property type="term" value="P:cell migration"/>
    <property type="evidence" value="ECO:0007669"/>
    <property type="project" value="TreeGrafter"/>
</dbReference>
<evidence type="ECO:0000256" key="4">
    <source>
        <dbReference type="PROSITE-ProRule" id="PRU00192"/>
    </source>
</evidence>
<dbReference type="InterPro" id="IPR001452">
    <property type="entry name" value="SH3_domain"/>
</dbReference>
<feature type="compositionally biased region" description="Basic and acidic residues" evidence="5">
    <location>
        <begin position="248"/>
        <end position="261"/>
    </location>
</feature>
<dbReference type="Pfam" id="PF14604">
    <property type="entry name" value="SH3_9"/>
    <property type="match status" value="1"/>
</dbReference>
<dbReference type="InterPro" id="IPR003134">
    <property type="entry name" value="Hs1_Cortactin"/>
</dbReference>
<feature type="compositionally biased region" description="Basic and acidic residues" evidence="5">
    <location>
        <begin position="395"/>
        <end position="440"/>
    </location>
</feature>
<evidence type="ECO:0000256" key="5">
    <source>
        <dbReference type="SAM" id="MobiDB-lite"/>
    </source>
</evidence>
<evidence type="ECO:0000313" key="8">
    <source>
        <dbReference type="Proteomes" id="UP000192578"/>
    </source>
</evidence>
<dbReference type="PRINTS" id="PR00499">
    <property type="entry name" value="P67PHOX"/>
</dbReference>
<dbReference type="SMART" id="SM00326">
    <property type="entry name" value="SH3"/>
    <property type="match status" value="1"/>
</dbReference>
<organism evidence="7 8">
    <name type="scientific">Hypsibius exemplaris</name>
    <name type="common">Freshwater tardigrade</name>
    <dbReference type="NCBI Taxonomy" id="2072580"/>
    <lineage>
        <taxon>Eukaryota</taxon>
        <taxon>Metazoa</taxon>
        <taxon>Ecdysozoa</taxon>
        <taxon>Tardigrada</taxon>
        <taxon>Eutardigrada</taxon>
        <taxon>Parachela</taxon>
        <taxon>Hypsibioidea</taxon>
        <taxon>Hypsibiidae</taxon>
        <taxon>Hypsibius</taxon>
    </lineage>
</organism>
<dbReference type="PANTHER" id="PTHR10829:SF23">
    <property type="entry name" value="CORTACTIN, ISOFORM A"/>
    <property type="match status" value="1"/>
</dbReference>
<dbReference type="PROSITE" id="PS51090">
    <property type="entry name" value="CORTACTIN"/>
    <property type="match status" value="8"/>
</dbReference>
<feature type="region of interest" description="Disordered" evidence="5">
    <location>
        <begin position="209"/>
        <end position="506"/>
    </location>
</feature>
<gene>
    <name evidence="7" type="ORF">BV898_12122</name>
</gene>
<dbReference type="EMBL" id="MTYJ01000119">
    <property type="protein sequence ID" value="OQV13651.1"/>
    <property type="molecule type" value="Genomic_DNA"/>
</dbReference>
<dbReference type="GO" id="GO:0030427">
    <property type="term" value="C:site of polarized growth"/>
    <property type="evidence" value="ECO:0007669"/>
    <property type="project" value="TreeGrafter"/>
</dbReference>
<proteinExistence type="predicted"/>
<feature type="compositionally biased region" description="Basic and acidic residues" evidence="5">
    <location>
        <begin position="323"/>
        <end position="335"/>
    </location>
</feature>
<name>A0A1W0WEL9_HYPEX</name>
<keyword evidence="8" id="KW-1185">Reference proteome</keyword>
<evidence type="ECO:0000256" key="1">
    <source>
        <dbReference type="ARBA" id="ARBA00022443"/>
    </source>
</evidence>
<dbReference type="OrthoDB" id="5971719at2759"/>
<protein>
    <submittedName>
        <fullName evidence="7">Src substrate protein p85</fullName>
    </submittedName>
</protein>
<feature type="region of interest" description="Disordered" evidence="5">
    <location>
        <begin position="1"/>
        <end position="25"/>
    </location>
</feature>
<dbReference type="GO" id="GO:0005884">
    <property type="term" value="C:actin filament"/>
    <property type="evidence" value="ECO:0007669"/>
    <property type="project" value="TreeGrafter"/>
</dbReference>
<dbReference type="PANTHER" id="PTHR10829">
    <property type="entry name" value="CORTACTIN AND DREBRIN"/>
    <property type="match status" value="1"/>
</dbReference>
<dbReference type="GO" id="GO:0005886">
    <property type="term" value="C:plasma membrane"/>
    <property type="evidence" value="ECO:0007669"/>
    <property type="project" value="TreeGrafter"/>
</dbReference>
<evidence type="ECO:0000313" key="7">
    <source>
        <dbReference type="EMBL" id="OQV13651.1"/>
    </source>
</evidence>